<evidence type="ECO:0000256" key="1">
    <source>
        <dbReference type="SAM" id="MobiDB-lite"/>
    </source>
</evidence>
<reference evidence="2" key="1">
    <citation type="journal article" date="2023" name="DNA Res.">
        <title>Chromosome-level genome assembly of Phrynocephalus forsythii using third-generation DNA sequencing and Hi-C analysis.</title>
        <authorList>
            <person name="Qi Y."/>
            <person name="Zhao W."/>
            <person name="Zhao Y."/>
            <person name="Niu C."/>
            <person name="Cao S."/>
            <person name="Zhang Y."/>
        </authorList>
    </citation>
    <scope>NUCLEOTIDE SEQUENCE</scope>
    <source>
        <tissue evidence="2">Muscle</tissue>
    </source>
</reference>
<sequence>MSGRREKSPKAAAAAAASSSSSSEAGSGPPAAKKRAKREPRAEFSAAVREPALREKVAAAWDGRRRRARP</sequence>
<keyword evidence="3" id="KW-1185">Reference proteome</keyword>
<comment type="caution">
    <text evidence="2">The sequence shown here is derived from an EMBL/GenBank/DDBJ whole genome shotgun (WGS) entry which is preliminary data.</text>
</comment>
<proteinExistence type="predicted"/>
<feature type="region of interest" description="Disordered" evidence="1">
    <location>
        <begin position="1"/>
        <end position="70"/>
    </location>
</feature>
<evidence type="ECO:0000313" key="3">
    <source>
        <dbReference type="Proteomes" id="UP001142489"/>
    </source>
</evidence>
<dbReference type="AlphaFoldDB" id="A0A9Q0XFJ1"/>
<feature type="compositionally biased region" description="Low complexity" evidence="1">
    <location>
        <begin position="10"/>
        <end position="31"/>
    </location>
</feature>
<evidence type="ECO:0000313" key="2">
    <source>
        <dbReference type="EMBL" id="KAJ7312154.1"/>
    </source>
</evidence>
<dbReference type="Proteomes" id="UP001142489">
    <property type="component" value="Unassembled WGS sequence"/>
</dbReference>
<accession>A0A9Q0XFJ1</accession>
<organism evidence="2 3">
    <name type="scientific">Phrynocephalus forsythii</name>
    <dbReference type="NCBI Taxonomy" id="171643"/>
    <lineage>
        <taxon>Eukaryota</taxon>
        <taxon>Metazoa</taxon>
        <taxon>Chordata</taxon>
        <taxon>Craniata</taxon>
        <taxon>Vertebrata</taxon>
        <taxon>Euteleostomi</taxon>
        <taxon>Lepidosauria</taxon>
        <taxon>Squamata</taxon>
        <taxon>Bifurcata</taxon>
        <taxon>Unidentata</taxon>
        <taxon>Episquamata</taxon>
        <taxon>Toxicofera</taxon>
        <taxon>Iguania</taxon>
        <taxon>Acrodonta</taxon>
        <taxon>Agamidae</taxon>
        <taxon>Agaminae</taxon>
        <taxon>Phrynocephalus</taxon>
    </lineage>
</organism>
<name>A0A9Q0XFJ1_9SAUR</name>
<dbReference type="EMBL" id="JAPFRF010000013">
    <property type="protein sequence ID" value="KAJ7312154.1"/>
    <property type="molecule type" value="Genomic_DNA"/>
</dbReference>
<protein>
    <submittedName>
        <fullName evidence="2">Uncharacterized protein</fullName>
    </submittedName>
</protein>
<gene>
    <name evidence="2" type="ORF">JRQ81_006498</name>
</gene>